<reference evidence="1" key="1">
    <citation type="submission" date="2020-04" db="EMBL/GenBank/DDBJ databases">
        <authorList>
            <person name="Chiriac C."/>
            <person name="Salcher M."/>
            <person name="Ghai R."/>
            <person name="Kavagutti S V."/>
        </authorList>
    </citation>
    <scope>NUCLEOTIDE SEQUENCE</scope>
</reference>
<organism evidence="1">
    <name type="scientific">uncultured Caudovirales phage</name>
    <dbReference type="NCBI Taxonomy" id="2100421"/>
    <lineage>
        <taxon>Viruses</taxon>
        <taxon>Duplodnaviria</taxon>
        <taxon>Heunggongvirae</taxon>
        <taxon>Uroviricota</taxon>
        <taxon>Caudoviricetes</taxon>
        <taxon>Peduoviridae</taxon>
        <taxon>Maltschvirus</taxon>
        <taxon>Maltschvirus maltsch</taxon>
    </lineage>
</organism>
<accession>A0A6J5LVI3</accession>
<sequence length="248" mass="28016">MIQKLELTSAISKYYLNGMNESVIWDIKDNILNVKFSSPSKEMLGNISFHNFPLEDSKIGISNTTQLNKLINITNNSLDIKYIKHNNVPYKLIVADNNFTLNYTLADLIIIPKPGDVVGDINFNIKATIDSDSIHSIVKAKTAVNESEIVIIKPSLNDDGDYMIELEFGGNVEHANKVSFFIPNVETVNTPENFKTQYNSDIIKEIMYCNKDMHSGEMNINLDGIMKLEFSNEEKTLTSTYYLIAKDS</sequence>
<protein>
    <submittedName>
        <fullName evidence="1">Uncharacterized protein</fullName>
    </submittedName>
</protein>
<gene>
    <name evidence="1" type="ORF">UFOVP331_77</name>
</gene>
<name>A0A6J5LVI3_9CAUD</name>
<dbReference type="EMBL" id="LR796345">
    <property type="protein sequence ID" value="CAB4138508.1"/>
    <property type="molecule type" value="Genomic_DNA"/>
</dbReference>
<evidence type="ECO:0000313" key="1">
    <source>
        <dbReference type="EMBL" id="CAB4138508.1"/>
    </source>
</evidence>
<dbReference type="Gene3D" id="3.70.10.10">
    <property type="match status" value="1"/>
</dbReference>
<proteinExistence type="predicted"/>